<accession>A0A840UZP2</accession>
<evidence type="ECO:0000256" key="1">
    <source>
        <dbReference type="ARBA" id="ARBA00022679"/>
    </source>
</evidence>
<dbReference type="AlphaFoldDB" id="A0A840UZP2"/>
<keyword evidence="2" id="KW-0547">Nucleotide-binding</keyword>
<dbReference type="GO" id="GO:0000166">
    <property type="term" value="F:nucleotide binding"/>
    <property type="evidence" value="ECO:0007669"/>
    <property type="project" value="UniProtKB-KW"/>
</dbReference>
<evidence type="ECO:0000256" key="2">
    <source>
        <dbReference type="ARBA" id="ARBA00022741"/>
    </source>
</evidence>
<evidence type="ECO:0000256" key="4">
    <source>
        <dbReference type="SAM" id="MobiDB-lite"/>
    </source>
</evidence>
<dbReference type="InterPro" id="IPR002646">
    <property type="entry name" value="PolA_pol_head_dom"/>
</dbReference>
<dbReference type="EMBL" id="JACHEO010000009">
    <property type="protein sequence ID" value="MBB5348118.1"/>
    <property type="molecule type" value="Genomic_DNA"/>
</dbReference>
<dbReference type="CDD" id="cd05398">
    <property type="entry name" value="NT_ClassII-CCAase"/>
    <property type="match status" value="1"/>
</dbReference>
<feature type="region of interest" description="Disordered" evidence="4">
    <location>
        <begin position="421"/>
        <end position="456"/>
    </location>
</feature>
<dbReference type="InterPro" id="IPR052191">
    <property type="entry name" value="tRNA_ntf/polyA_polymerase_I"/>
</dbReference>
<keyword evidence="7" id="KW-0548">Nucleotidyltransferase</keyword>
<sequence length="456" mass="51916">MASATDNPTQPNGGPVNLVPRVFTAEEHPITLQAIDHDALHVLKKLNASGFSGYLVGGGVRDLYLGKQPKDFDISTDARPGQIRKLFPNSTVIGRRFRLVQVYFAHGKIVEVSTLRSLDEHDLEGPEAILAPNNTFGTVAEDAQRRDLTINGLFFDIRDQTIIDYVDGVQDLDRAIIRMIGDPERRIHRDPVRMIRAIRHSARNNFRIEERTWKAICDNCQMLRHCPPSRLRDELLKDLYSGYTSAWIETAIDSGIFLSLFPLYRKAFSRQAEAGMHPRARLLKLTTVLDRLNQHAGPRRAHQLPDYFLLALILIPWADSRYGIFSQQHTSSALFQLAKKIRGDIDQEIGQQLNLRRSLRQEASSLLSNLAVLLQYQDNNLWPKWLKNKSYFPNASLLHSCYMEAMFGIPSPYRQTGAVAEIEEEPARPSRQREEYRRGRPAFSSKAKGGIFGFKK</sequence>
<dbReference type="SUPFAM" id="SSF81301">
    <property type="entry name" value="Nucleotidyltransferase"/>
    <property type="match status" value="1"/>
</dbReference>
<dbReference type="SUPFAM" id="SSF81891">
    <property type="entry name" value="Poly A polymerase C-terminal region-like"/>
    <property type="match status" value="1"/>
</dbReference>
<dbReference type="Pfam" id="PF01743">
    <property type="entry name" value="PolyA_pol"/>
    <property type="match status" value="1"/>
</dbReference>
<proteinExistence type="inferred from homology"/>
<dbReference type="RefSeq" id="WP_183350552.1">
    <property type="nucleotide sequence ID" value="NZ_JACHEO010000009.1"/>
</dbReference>
<feature type="compositionally biased region" description="Basic and acidic residues" evidence="4">
    <location>
        <begin position="425"/>
        <end position="438"/>
    </location>
</feature>
<evidence type="ECO:0000259" key="6">
    <source>
        <dbReference type="Pfam" id="PF12627"/>
    </source>
</evidence>
<dbReference type="Gene3D" id="1.10.3090.10">
    <property type="entry name" value="cca-adding enzyme, domain 2"/>
    <property type="match status" value="1"/>
</dbReference>
<reference evidence="7 8" key="1">
    <citation type="submission" date="2020-08" db="EMBL/GenBank/DDBJ databases">
        <title>Genomic Encyclopedia of Type Strains, Phase IV (KMG-IV): sequencing the most valuable type-strain genomes for metagenomic binning, comparative biology and taxonomic classification.</title>
        <authorList>
            <person name="Goeker M."/>
        </authorList>
    </citation>
    <scope>NUCLEOTIDE SEQUENCE [LARGE SCALE GENOMIC DNA]</scope>
    <source>
        <strain evidence="7 8">DSM 28570</strain>
    </source>
</reference>
<dbReference type="PANTHER" id="PTHR43051:SF1">
    <property type="entry name" value="POLYNUCLEOTIDE ADENYLYLTRANSFERASE FAMILY PROTEIN"/>
    <property type="match status" value="1"/>
</dbReference>
<dbReference type="GO" id="GO:1990817">
    <property type="term" value="F:poly(A) RNA polymerase activity"/>
    <property type="evidence" value="ECO:0007669"/>
    <property type="project" value="UniProtKB-EC"/>
</dbReference>
<dbReference type="PANTHER" id="PTHR43051">
    <property type="entry name" value="POLYNUCLEOTIDE ADENYLYLTRANSFERASE FAMILY PROTEIN"/>
    <property type="match status" value="1"/>
</dbReference>
<dbReference type="Gene3D" id="3.30.460.10">
    <property type="entry name" value="Beta Polymerase, domain 2"/>
    <property type="match status" value="1"/>
</dbReference>
<dbReference type="InterPro" id="IPR032828">
    <property type="entry name" value="PolyA_RNA-bd"/>
</dbReference>
<feature type="domain" description="tRNA nucleotidyltransferase/poly(A) polymerase RNA and SrmB- binding" evidence="6">
    <location>
        <begin position="205"/>
        <end position="264"/>
    </location>
</feature>
<dbReference type="Proteomes" id="UP000539642">
    <property type="component" value="Unassembled WGS sequence"/>
</dbReference>
<name>A0A840UZP2_9BACT</name>
<gene>
    <name evidence="7" type="ORF">HNQ81_001849</name>
</gene>
<evidence type="ECO:0000259" key="5">
    <source>
        <dbReference type="Pfam" id="PF01743"/>
    </source>
</evidence>
<feature type="domain" description="Poly A polymerase head" evidence="5">
    <location>
        <begin position="54"/>
        <end position="178"/>
    </location>
</feature>
<comment type="similarity">
    <text evidence="3">Belongs to the tRNA nucleotidyltransferase/poly(A) polymerase family.</text>
</comment>
<dbReference type="GO" id="GO:0003723">
    <property type="term" value="F:RNA binding"/>
    <property type="evidence" value="ECO:0007669"/>
    <property type="project" value="UniProtKB-KW"/>
</dbReference>
<keyword evidence="8" id="KW-1185">Reference proteome</keyword>
<evidence type="ECO:0000313" key="7">
    <source>
        <dbReference type="EMBL" id="MBB5348118.1"/>
    </source>
</evidence>
<dbReference type="GO" id="GO:0006396">
    <property type="term" value="P:RNA processing"/>
    <property type="evidence" value="ECO:0007669"/>
    <property type="project" value="InterPro"/>
</dbReference>
<keyword evidence="1 3" id="KW-0808">Transferase</keyword>
<keyword evidence="3" id="KW-0694">RNA-binding</keyword>
<evidence type="ECO:0000256" key="3">
    <source>
        <dbReference type="RuleBase" id="RU003953"/>
    </source>
</evidence>
<dbReference type="Pfam" id="PF12627">
    <property type="entry name" value="PolyA_pol_RNAbd"/>
    <property type="match status" value="1"/>
</dbReference>
<dbReference type="EC" id="2.7.7.19" evidence="7"/>
<protein>
    <submittedName>
        <fullName evidence="7">Poly(A) polymerase</fullName>
        <ecNumber evidence="7">2.7.7.19</ecNumber>
    </submittedName>
</protein>
<comment type="caution">
    <text evidence="7">The sequence shown here is derived from an EMBL/GenBank/DDBJ whole genome shotgun (WGS) entry which is preliminary data.</text>
</comment>
<organism evidence="7 8">
    <name type="scientific">Desulfoprunum benzoelyticum</name>
    <dbReference type="NCBI Taxonomy" id="1506996"/>
    <lineage>
        <taxon>Bacteria</taxon>
        <taxon>Pseudomonadati</taxon>
        <taxon>Thermodesulfobacteriota</taxon>
        <taxon>Desulfobulbia</taxon>
        <taxon>Desulfobulbales</taxon>
        <taxon>Desulfobulbaceae</taxon>
        <taxon>Desulfoprunum</taxon>
    </lineage>
</organism>
<dbReference type="InterPro" id="IPR043519">
    <property type="entry name" value="NT_sf"/>
</dbReference>
<evidence type="ECO:0000313" key="8">
    <source>
        <dbReference type="Proteomes" id="UP000539642"/>
    </source>
</evidence>